<sequence length="68" mass="7557">MGEKLVPALTYIVQNACECGGAFKYDAPRSTLEAMAADKGFKHICDLCNKVSNFDRVYPYIIHKEISA</sequence>
<evidence type="ECO:0000313" key="2">
    <source>
        <dbReference type="Proteomes" id="UP000324194"/>
    </source>
</evidence>
<dbReference type="AlphaFoldDB" id="A0A5E4PHN2"/>
<dbReference type="KEGG" id="asip:AQUSIP_12580"/>
<dbReference type="Proteomes" id="UP000324194">
    <property type="component" value="Chromosome 1"/>
</dbReference>
<organism evidence="1 2">
    <name type="scientific">Aquicella siphonis</name>
    <dbReference type="NCBI Taxonomy" id="254247"/>
    <lineage>
        <taxon>Bacteria</taxon>
        <taxon>Pseudomonadati</taxon>
        <taxon>Pseudomonadota</taxon>
        <taxon>Gammaproteobacteria</taxon>
        <taxon>Legionellales</taxon>
        <taxon>Coxiellaceae</taxon>
        <taxon>Aquicella</taxon>
    </lineage>
</organism>
<reference evidence="1 2" key="1">
    <citation type="submission" date="2019-08" db="EMBL/GenBank/DDBJ databases">
        <authorList>
            <person name="Guy L."/>
        </authorList>
    </citation>
    <scope>NUCLEOTIDE SEQUENCE [LARGE SCALE GENOMIC DNA]</scope>
    <source>
        <strain evidence="1 2">SGT-108</strain>
    </source>
</reference>
<dbReference type="EMBL" id="LR699119">
    <property type="protein sequence ID" value="VVC75957.1"/>
    <property type="molecule type" value="Genomic_DNA"/>
</dbReference>
<keyword evidence="2" id="KW-1185">Reference proteome</keyword>
<protein>
    <submittedName>
        <fullName evidence="1">Uncharacterized protein</fullName>
    </submittedName>
</protein>
<evidence type="ECO:0000313" key="1">
    <source>
        <dbReference type="EMBL" id="VVC75957.1"/>
    </source>
</evidence>
<accession>A0A5E4PHN2</accession>
<name>A0A5E4PHN2_9COXI</name>
<proteinExistence type="predicted"/>
<gene>
    <name evidence="1" type="ORF">AQUSIP_12580</name>
</gene>